<keyword evidence="1" id="KW-1133">Transmembrane helix</keyword>
<proteinExistence type="predicted"/>
<protein>
    <submittedName>
        <fullName evidence="2">Uncharacterized protein</fullName>
    </submittedName>
</protein>
<sequence>MRSFLSVIFYSGALFCFYMFGLTSFISTQTVVDKWSALLAFSVVGAVLFGIGLALVRFKNWRFRVGMLLLVACLVVCGVIFAILIAPNISLIAGAGNVVSLKDFGDYQTGGIVLTIYLIVSAGLMLWHARVTHLKEKIAVLKQRVQRL</sequence>
<dbReference type="EMBL" id="UGRS01000001">
    <property type="protein sequence ID" value="SUA36739.1"/>
    <property type="molecule type" value="Genomic_DNA"/>
</dbReference>
<organism evidence="2 3">
    <name type="scientific">Neisseria zoodegmatis</name>
    <dbReference type="NCBI Taxonomy" id="326523"/>
    <lineage>
        <taxon>Bacteria</taxon>
        <taxon>Pseudomonadati</taxon>
        <taxon>Pseudomonadota</taxon>
        <taxon>Betaproteobacteria</taxon>
        <taxon>Neisseriales</taxon>
        <taxon>Neisseriaceae</taxon>
        <taxon>Neisseria</taxon>
    </lineage>
</organism>
<evidence type="ECO:0000256" key="1">
    <source>
        <dbReference type="SAM" id="Phobius"/>
    </source>
</evidence>
<feature type="transmembrane region" description="Helical" evidence="1">
    <location>
        <begin position="7"/>
        <end position="26"/>
    </location>
</feature>
<evidence type="ECO:0000313" key="2">
    <source>
        <dbReference type="EMBL" id="SUA36739.1"/>
    </source>
</evidence>
<keyword evidence="1" id="KW-0472">Membrane</keyword>
<feature type="transmembrane region" description="Helical" evidence="1">
    <location>
        <begin position="38"/>
        <end position="56"/>
    </location>
</feature>
<evidence type="ECO:0000313" key="3">
    <source>
        <dbReference type="Proteomes" id="UP000254055"/>
    </source>
</evidence>
<dbReference type="AlphaFoldDB" id="A0A378WHD8"/>
<keyword evidence="1" id="KW-0812">Transmembrane</keyword>
<accession>A0A378WHD8</accession>
<name>A0A378WHD8_9NEIS</name>
<feature type="transmembrane region" description="Helical" evidence="1">
    <location>
        <begin position="68"/>
        <end position="95"/>
    </location>
</feature>
<reference evidence="2 3" key="1">
    <citation type="submission" date="2018-06" db="EMBL/GenBank/DDBJ databases">
        <authorList>
            <consortium name="Pathogen Informatics"/>
            <person name="Doyle S."/>
        </authorList>
    </citation>
    <scope>NUCLEOTIDE SEQUENCE [LARGE SCALE GENOMIC DNA]</scope>
    <source>
        <strain evidence="2 3">NCTC12229</strain>
    </source>
</reference>
<feature type="transmembrane region" description="Helical" evidence="1">
    <location>
        <begin position="107"/>
        <end position="127"/>
    </location>
</feature>
<gene>
    <name evidence="2" type="ORF">NCTC12229_01168</name>
</gene>
<dbReference type="Proteomes" id="UP000254055">
    <property type="component" value="Unassembled WGS sequence"/>
</dbReference>